<accession>A0A068NR79</accession>
<name>A0A068NR79_FIMGI</name>
<feature type="region of interest" description="Disordered" evidence="1">
    <location>
        <begin position="1"/>
        <end position="43"/>
    </location>
</feature>
<organism evidence="2 3">
    <name type="scientific">Fimbriimonas ginsengisoli Gsoil 348</name>
    <dbReference type="NCBI Taxonomy" id="661478"/>
    <lineage>
        <taxon>Bacteria</taxon>
        <taxon>Bacillati</taxon>
        <taxon>Armatimonadota</taxon>
        <taxon>Fimbriimonadia</taxon>
        <taxon>Fimbriimonadales</taxon>
        <taxon>Fimbriimonadaceae</taxon>
        <taxon>Fimbriimonas</taxon>
    </lineage>
</organism>
<dbReference type="AlphaFoldDB" id="A0A068NR79"/>
<protein>
    <submittedName>
        <fullName evidence="2">Uncharacterized protein</fullName>
    </submittedName>
</protein>
<dbReference type="KEGG" id="fgi:OP10G_2524"/>
<evidence type="ECO:0000313" key="2">
    <source>
        <dbReference type="EMBL" id="AIE85892.1"/>
    </source>
</evidence>
<dbReference type="Proteomes" id="UP000027982">
    <property type="component" value="Chromosome"/>
</dbReference>
<reference evidence="2 3" key="1">
    <citation type="journal article" date="2014" name="PLoS ONE">
        <title>The first complete genome sequence of the class fimbriimonadia in the phylum armatimonadetes.</title>
        <authorList>
            <person name="Hu Z.Y."/>
            <person name="Wang Y.Z."/>
            <person name="Im W.T."/>
            <person name="Wang S.Y."/>
            <person name="Zhao G.P."/>
            <person name="Zheng H.J."/>
            <person name="Quan Z.X."/>
        </authorList>
    </citation>
    <scope>NUCLEOTIDE SEQUENCE [LARGE SCALE GENOMIC DNA]</scope>
    <source>
        <strain evidence="2">Gsoil 348</strain>
    </source>
</reference>
<dbReference type="HOGENOM" id="CLU_3233908_0_0_0"/>
<evidence type="ECO:0000313" key="3">
    <source>
        <dbReference type="Proteomes" id="UP000027982"/>
    </source>
</evidence>
<sequence length="43" mass="4680">MGDKKPKKNSSGNADAQKAKQLKNAASRDAVRPGNEIKKDKKK</sequence>
<feature type="compositionally biased region" description="Basic and acidic residues" evidence="1">
    <location>
        <begin position="29"/>
        <end position="43"/>
    </location>
</feature>
<gene>
    <name evidence="2" type="ORF">OP10G_2524</name>
</gene>
<dbReference type="EMBL" id="CP007139">
    <property type="protein sequence ID" value="AIE85892.1"/>
    <property type="molecule type" value="Genomic_DNA"/>
</dbReference>
<proteinExistence type="predicted"/>
<dbReference type="RefSeq" id="WP_265101621.1">
    <property type="nucleotide sequence ID" value="NZ_CP007139.1"/>
</dbReference>
<evidence type="ECO:0000256" key="1">
    <source>
        <dbReference type="SAM" id="MobiDB-lite"/>
    </source>
</evidence>
<keyword evidence="3" id="KW-1185">Reference proteome</keyword>